<organism evidence="9 10">
    <name type="scientific">Gymnopus androsaceus JB14</name>
    <dbReference type="NCBI Taxonomy" id="1447944"/>
    <lineage>
        <taxon>Eukaryota</taxon>
        <taxon>Fungi</taxon>
        <taxon>Dikarya</taxon>
        <taxon>Basidiomycota</taxon>
        <taxon>Agaricomycotina</taxon>
        <taxon>Agaricomycetes</taxon>
        <taxon>Agaricomycetidae</taxon>
        <taxon>Agaricales</taxon>
        <taxon>Marasmiineae</taxon>
        <taxon>Omphalotaceae</taxon>
        <taxon>Gymnopus</taxon>
    </lineage>
</organism>
<dbReference type="SUPFAM" id="SSF56801">
    <property type="entry name" value="Acetyl-CoA synthetase-like"/>
    <property type="match status" value="1"/>
</dbReference>
<dbReference type="Pfam" id="PF00668">
    <property type="entry name" value="Condensation"/>
    <property type="match status" value="1"/>
</dbReference>
<evidence type="ECO:0000256" key="2">
    <source>
        <dbReference type="ARBA" id="ARBA00022553"/>
    </source>
</evidence>
<evidence type="ECO:0000259" key="8">
    <source>
        <dbReference type="PROSITE" id="PS52004"/>
    </source>
</evidence>
<dbReference type="PANTHER" id="PTHR45527">
    <property type="entry name" value="NONRIBOSOMAL PEPTIDE SYNTHETASE"/>
    <property type="match status" value="1"/>
</dbReference>
<dbReference type="OrthoDB" id="408177at2759"/>
<gene>
    <name evidence="9" type="ORF">BT96DRAFT_1074556</name>
</gene>
<keyword evidence="4" id="KW-0808">Transferase</keyword>
<dbReference type="PROSITE" id="PS50075">
    <property type="entry name" value="CARRIER"/>
    <property type="match status" value="1"/>
</dbReference>
<dbReference type="Gene3D" id="2.30.38.10">
    <property type="entry name" value="Luciferase, Domain 3"/>
    <property type="match status" value="1"/>
</dbReference>
<accession>A0A6A4I0X7</accession>
<dbReference type="Pfam" id="PF00109">
    <property type="entry name" value="ketoacyl-synt"/>
    <property type="match status" value="1"/>
</dbReference>
<dbReference type="Pfam" id="PF00550">
    <property type="entry name" value="PP-binding"/>
    <property type="match status" value="1"/>
</dbReference>
<dbReference type="InterPro" id="IPR000873">
    <property type="entry name" value="AMP-dep_synth/lig_dom"/>
</dbReference>
<dbReference type="GO" id="GO:0005737">
    <property type="term" value="C:cytoplasm"/>
    <property type="evidence" value="ECO:0007669"/>
    <property type="project" value="TreeGrafter"/>
</dbReference>
<dbReference type="PROSITE" id="PS00606">
    <property type="entry name" value="KS3_1"/>
    <property type="match status" value="1"/>
</dbReference>
<protein>
    <submittedName>
        <fullName evidence="9">Uncharacterized protein</fullName>
    </submittedName>
</protein>
<dbReference type="GO" id="GO:0044550">
    <property type="term" value="P:secondary metabolite biosynthetic process"/>
    <property type="evidence" value="ECO:0007669"/>
    <property type="project" value="TreeGrafter"/>
</dbReference>
<dbReference type="GO" id="GO:0016874">
    <property type="term" value="F:ligase activity"/>
    <property type="evidence" value="ECO:0007669"/>
    <property type="project" value="UniProtKB-KW"/>
</dbReference>
<dbReference type="InterPro" id="IPR045851">
    <property type="entry name" value="AMP-bd_C_sf"/>
</dbReference>
<keyword evidence="5" id="KW-0843">Virulence</keyword>
<dbReference type="Pfam" id="PF02801">
    <property type="entry name" value="Ketoacyl-synt_C"/>
    <property type="match status" value="1"/>
</dbReference>
<dbReference type="Gene3D" id="3.30.559.10">
    <property type="entry name" value="Chloramphenicol acetyltransferase-like domain"/>
    <property type="match status" value="1"/>
</dbReference>
<keyword evidence="10" id="KW-1185">Reference proteome</keyword>
<keyword evidence="3" id="KW-0436">Ligase</keyword>
<dbReference type="CDD" id="cd00833">
    <property type="entry name" value="PKS"/>
    <property type="match status" value="1"/>
</dbReference>
<sequence length="1481" mass="162240">MPLFSRPDPANVVSLYPMTKSQQGIWLDFSNDPESTKYDLMLKIQFSASSEEYACTLDSIYSCIRMLTSRHAALRSTFHSAHGPLGVPSVAEHNPKAASPALHVIYSPASSLGSVQTMTYPPVDLSIEFAVRWFAMTSEESIEIHLVAHHIALDGRSMSHLSAEVFAYICASKINMPPIMAFSRSADYNQSKEFWLSQLKGIKPIAWINTNPSNKIPLRRVRNTWGDFSQVHLNTWGTHYQTSWFRVAISLIGIVVRSRSEPMYGSDQALLVGFGGRPEGMELSIGQFANALPIRVPFTELLQSTPVDNETLQFEQLVKLVGLQISRAKKHDRFSYLDLTKASREQKFTPFNAQVAVTLSPKLLRPECSLYPVEGSYDLFFCFLEGVHSTSLSAELAQAVGTSSGTAPTVIASDKDIIRRKLDGSGGFVSFLVTTDITCLCKEFMGLVEQTMGGNDLNLSTIRGLAIPRLVPSVNYTKPSQLGSSFWHQWFENQAAKNPGAVALYMGSGSLPNSLTYGQLNLSANKKAHYLKALGTRAEDVVLISLRSKFAAMEWIIAVLKSGSAFTVIDQSHPQERQEAIFMLSGLPNCQLLNPRDMENMHLLQENPGIACTEDNLAYVIFTSGSSGHPKGVEIEHKNLTHFVASAHHSRYFNVGLGSRILHSAAFSDASVVGWSLGLALGATLCCIDHPEALVGDHLAETIDENKISVMHVTPSVLATLPTRYFSSLREISKNGGDTTVMVAHKLQSTPLEVTDPYVIGTAHLYSNFIVSNEAFDCMLPPGEIGEICIGGLQVGRGYRGQATLTESKFRVHPEKGSRVYRTGDRGELLPDGSVVLMGRIDREVKIRGYRVELEDIEMTMCANYPELQGVSVQPTAGNKAICAFVAPHTLAKKLPNYMIPTVVYPLACLPYSSSDKIDHRTIAARLNFYIQQAKPNMHLMLAQSSAKLPAQKDELVSQPAFEDAFNRVSSIWIDILKLPSSPKASDDFFDLGGNSLLAHKLATALTQASGTTVKVLDVFSSSVLSSQLKYMPSGKPNIAMVAAYQQSKVYETLVDMWKSVLNVSSIDESLSFFDNGGNSLLVSVLHSQIVRTWTEAPVKIMDLFNRSTLPGQVALLEVFLPSSTIKNNLPPTIQQKITVTTGDIAIIGIAGRFPHADDPDELYRLLAEQQEALHMYSDVGPSNLSDRMLYIPKRGALKRVHYFNAEFWGIKDHEVHEMDPQQRLFLECTLEALEDAGHVPESSGRNDIGICVGASNSTWDDSHPLEAVGSDKSYRQTRHAVLPSISAQSAFHLNLHGPNVTLNTACSSGMVALSLAVDHLRTKQCNISIAGGVSVQFPHGRQGYVTAPHQILSPSGHCRPFDHRSDGIVLADAVCSLVLRRLEDAVADGDKIYSVISAIAIGSDGALNKASISTPSSRGQTEVMKRAWYSSSVPTDSLRYVEMHGSGTAIGDAMELKALHDCLSESRLGETLALLYRRIK</sequence>
<dbReference type="PANTHER" id="PTHR45527:SF1">
    <property type="entry name" value="FATTY ACID SYNTHASE"/>
    <property type="match status" value="1"/>
</dbReference>
<dbReference type="GO" id="GO:0043041">
    <property type="term" value="P:amino acid activation for nonribosomal peptide biosynthetic process"/>
    <property type="evidence" value="ECO:0007669"/>
    <property type="project" value="TreeGrafter"/>
</dbReference>
<dbReference type="Gene3D" id="3.30.559.30">
    <property type="entry name" value="Nonribosomal peptide synthetase, condensation domain"/>
    <property type="match status" value="1"/>
</dbReference>
<dbReference type="Gene3D" id="3.40.50.12780">
    <property type="entry name" value="N-terminal domain of ligase-like"/>
    <property type="match status" value="1"/>
</dbReference>
<dbReference type="SMART" id="SM00825">
    <property type="entry name" value="PKS_KS"/>
    <property type="match status" value="1"/>
</dbReference>
<dbReference type="InterPro" id="IPR001242">
    <property type="entry name" value="Condensation_dom"/>
</dbReference>
<dbReference type="Pfam" id="PF00501">
    <property type="entry name" value="AMP-binding"/>
    <property type="match status" value="2"/>
</dbReference>
<evidence type="ECO:0000256" key="6">
    <source>
        <dbReference type="ARBA" id="ARBA00023268"/>
    </source>
</evidence>
<keyword evidence="1" id="KW-0596">Phosphopantetheine</keyword>
<dbReference type="Gene3D" id="3.30.300.30">
    <property type="match status" value="1"/>
</dbReference>
<dbReference type="Gene3D" id="1.10.1200.10">
    <property type="entry name" value="ACP-like"/>
    <property type="match status" value="2"/>
</dbReference>
<name>A0A6A4I0X7_9AGAR</name>
<evidence type="ECO:0000256" key="4">
    <source>
        <dbReference type="ARBA" id="ARBA00022679"/>
    </source>
</evidence>
<reference evidence="9" key="1">
    <citation type="journal article" date="2019" name="Environ. Microbiol.">
        <title>Fungal ecological strategies reflected in gene transcription - a case study of two litter decomposers.</title>
        <authorList>
            <person name="Barbi F."/>
            <person name="Kohler A."/>
            <person name="Barry K."/>
            <person name="Baskaran P."/>
            <person name="Daum C."/>
            <person name="Fauchery L."/>
            <person name="Ihrmark K."/>
            <person name="Kuo A."/>
            <person name="LaButti K."/>
            <person name="Lipzen A."/>
            <person name="Morin E."/>
            <person name="Grigoriev I.V."/>
            <person name="Henrissat B."/>
            <person name="Lindahl B."/>
            <person name="Martin F."/>
        </authorList>
    </citation>
    <scope>NUCLEOTIDE SEQUENCE</scope>
    <source>
        <strain evidence="9">JB14</strain>
    </source>
</reference>
<dbReference type="GO" id="GO:0006633">
    <property type="term" value="P:fatty acid biosynthetic process"/>
    <property type="evidence" value="ECO:0007669"/>
    <property type="project" value="InterPro"/>
</dbReference>
<dbReference type="EMBL" id="ML769419">
    <property type="protein sequence ID" value="KAE9404186.1"/>
    <property type="molecule type" value="Genomic_DNA"/>
</dbReference>
<dbReference type="GO" id="GO:0031177">
    <property type="term" value="F:phosphopantetheine binding"/>
    <property type="evidence" value="ECO:0007669"/>
    <property type="project" value="TreeGrafter"/>
</dbReference>
<evidence type="ECO:0000256" key="5">
    <source>
        <dbReference type="ARBA" id="ARBA00023026"/>
    </source>
</evidence>
<dbReference type="InterPro" id="IPR036736">
    <property type="entry name" value="ACP-like_sf"/>
</dbReference>
<dbReference type="Proteomes" id="UP000799118">
    <property type="component" value="Unassembled WGS sequence"/>
</dbReference>
<keyword evidence="6" id="KW-0511">Multifunctional enzyme</keyword>
<dbReference type="InterPro" id="IPR018201">
    <property type="entry name" value="Ketoacyl_synth_AS"/>
</dbReference>
<evidence type="ECO:0000313" key="9">
    <source>
        <dbReference type="EMBL" id="KAE9404186.1"/>
    </source>
</evidence>
<dbReference type="InterPro" id="IPR020845">
    <property type="entry name" value="AMP-binding_CS"/>
</dbReference>
<dbReference type="InterPro" id="IPR016039">
    <property type="entry name" value="Thiolase-like"/>
</dbReference>
<dbReference type="InterPro" id="IPR042099">
    <property type="entry name" value="ANL_N_sf"/>
</dbReference>
<dbReference type="Gene3D" id="3.40.47.10">
    <property type="match status" value="1"/>
</dbReference>
<dbReference type="PROSITE" id="PS00455">
    <property type="entry name" value="AMP_BINDING"/>
    <property type="match status" value="1"/>
</dbReference>
<keyword evidence="2" id="KW-0597">Phosphoprotein</keyword>
<evidence type="ECO:0000259" key="7">
    <source>
        <dbReference type="PROSITE" id="PS50075"/>
    </source>
</evidence>
<dbReference type="InterPro" id="IPR020841">
    <property type="entry name" value="PKS_Beta-ketoAc_synthase_dom"/>
</dbReference>
<dbReference type="SUPFAM" id="SSF53901">
    <property type="entry name" value="Thiolase-like"/>
    <property type="match status" value="1"/>
</dbReference>
<evidence type="ECO:0000313" key="10">
    <source>
        <dbReference type="Proteomes" id="UP000799118"/>
    </source>
</evidence>
<dbReference type="InterPro" id="IPR014030">
    <property type="entry name" value="Ketoacyl_synth_N"/>
</dbReference>
<dbReference type="SUPFAM" id="SSF52777">
    <property type="entry name" value="CoA-dependent acyltransferases"/>
    <property type="match status" value="2"/>
</dbReference>
<evidence type="ECO:0000256" key="1">
    <source>
        <dbReference type="ARBA" id="ARBA00022450"/>
    </source>
</evidence>
<feature type="domain" description="Carrier" evidence="7">
    <location>
        <begin position="960"/>
        <end position="1036"/>
    </location>
</feature>
<feature type="domain" description="Ketosynthase family 3 (KS3)" evidence="8">
    <location>
        <begin position="1142"/>
        <end position="1481"/>
    </location>
</feature>
<dbReference type="SUPFAM" id="SSF47336">
    <property type="entry name" value="ACP-like"/>
    <property type="match status" value="2"/>
</dbReference>
<dbReference type="GO" id="GO:0004315">
    <property type="term" value="F:3-oxoacyl-[acyl-carrier-protein] synthase activity"/>
    <property type="evidence" value="ECO:0007669"/>
    <property type="project" value="InterPro"/>
</dbReference>
<dbReference type="InterPro" id="IPR009081">
    <property type="entry name" value="PP-bd_ACP"/>
</dbReference>
<dbReference type="InterPro" id="IPR023213">
    <property type="entry name" value="CAT-like_dom_sf"/>
</dbReference>
<dbReference type="PROSITE" id="PS52004">
    <property type="entry name" value="KS3_2"/>
    <property type="match status" value="1"/>
</dbReference>
<dbReference type="InterPro" id="IPR014031">
    <property type="entry name" value="Ketoacyl_synth_C"/>
</dbReference>
<proteinExistence type="predicted"/>
<evidence type="ECO:0000256" key="3">
    <source>
        <dbReference type="ARBA" id="ARBA00022598"/>
    </source>
</evidence>